<dbReference type="Pfam" id="PF00004">
    <property type="entry name" value="AAA"/>
    <property type="match status" value="1"/>
</dbReference>
<dbReference type="Gene3D" id="3.40.50.300">
    <property type="entry name" value="P-loop containing nucleotide triphosphate hydrolases"/>
    <property type="match status" value="1"/>
</dbReference>
<evidence type="ECO:0000259" key="2">
    <source>
        <dbReference type="SMART" id="SM00382"/>
    </source>
</evidence>
<sequence>MISSSPSPLCLMPSLSRLTSLSSQQFDQAVTSLFKKAKTIGFIPSETFQKELRLTLPLSFRSSIFSEIVEKAANCSNVNEWCEQAHTVIEREMNRLKKELQNDDDGYSTKYNQTTFSSSSFSARMDDLSKIPNTSNPSLQPNVEDTSSLMPLEVIFECQSNFVYSEMKRLQQELSDLEKATHLVLQHQLQLFREGYLQSLFGTAQVAQKKINPEDRIMFKDSMIHEICPKGIQISFHPNHVSFQNLHFFQVNSVKIVQPPQPNVPELSTKERSNVFIFTNYFRYVMKKETHSLNSMIYLQEEVIEEGLKKVESEMIGMRHHIEEMKPQVKMLTSRFIPRGFIFWGPPGTGKTTVVKHLCEEWTVKQVCMSLASGDFKQGLQGDSEKMIRHLGERANALPWMLCAVVIDEIDALAQSREGHNGEKGDVNVLSVLLSMIGGMNDIPNLIFFGSTNLYHMMDAAFLRRMDAKFFIGKPSFQAREDWIHKFEDSLYLDPQEKQDIINKMKIMTLNFSHDAMHKLLKMIEVNRKYDSPNRPLTLKDVTRYIQNICKMYDIYFGTYRMTDLANGMSQMERNSRLQSVLMQFYKIAHSVNNHLRTSFTGRIWIDLRPHIGGIQLEYSSRNSFLSDEEIELLNRKTVYATGIQNHVIDDLYGLLNILHKHEENRKETSQYTRRRLYSLMEHAAKDLITLFSTRVEVEVDKNQTQSKVCERMLHSLNITSTSVVEFLKNQSFPYLHVDATESLRNKSIEIIDEIKKQIIASMDSNVHEKGITFVDMTTGNDNEGFTIQEVIQMILGFGVHSNMDAVYLMDANTFYANNLTDESQILRFIESTVTECREYHRSMMILDLDSIAEVTKEFTGLKEHETTAANSSLSAFSPSFSYRMLRNETVYRIFRLIHSITQTNISPKLWFTILSSDQYLIDLFKNKCRWPECAEELEKVQQFEKANEKKPLTCKNCRKQFFEDENEESSCRYHTKDTLYFEHEKRIVEELFMNNIKETAKQYEKDNEKLRDFLKTMRTEYERKIPLYKKSEIETMMASTFVNVSELRWSCCGRGYYDGGEIETKHECLNERHHHYHDLKKLLH</sequence>
<accession>A0AA88GCN8</accession>
<dbReference type="PANTHER" id="PTHR23074:SF83">
    <property type="entry name" value="VACUOLAR PROTEIN SORTING-ASSOCIATED PROTEIN 4A"/>
    <property type="match status" value="1"/>
</dbReference>
<organism evidence="3 4">
    <name type="scientific">Naegleria lovaniensis</name>
    <name type="common">Amoeba</name>
    <dbReference type="NCBI Taxonomy" id="51637"/>
    <lineage>
        <taxon>Eukaryota</taxon>
        <taxon>Discoba</taxon>
        <taxon>Heterolobosea</taxon>
        <taxon>Tetramitia</taxon>
        <taxon>Eutetramitia</taxon>
        <taxon>Vahlkampfiidae</taxon>
        <taxon>Naegleria</taxon>
    </lineage>
</organism>
<feature type="domain" description="AAA+ ATPase" evidence="2">
    <location>
        <begin position="337"/>
        <end position="476"/>
    </location>
</feature>
<reference evidence="3 4" key="1">
    <citation type="journal article" date="2018" name="BMC Genomics">
        <title>The genome of Naegleria lovaniensis, the basis for a comparative approach to unravel pathogenicity factors of the human pathogenic amoeba N. fowleri.</title>
        <authorList>
            <person name="Liechti N."/>
            <person name="Schurch N."/>
            <person name="Bruggmann R."/>
            <person name="Wittwer M."/>
        </authorList>
    </citation>
    <scope>NUCLEOTIDE SEQUENCE [LARGE SCALE GENOMIC DNA]</scope>
    <source>
        <strain evidence="3 4">ATCC 30569</strain>
    </source>
</reference>
<dbReference type="SMART" id="SM00382">
    <property type="entry name" value="AAA"/>
    <property type="match status" value="1"/>
</dbReference>
<dbReference type="GO" id="GO:0005524">
    <property type="term" value="F:ATP binding"/>
    <property type="evidence" value="ECO:0007669"/>
    <property type="project" value="InterPro"/>
</dbReference>
<dbReference type="EMBL" id="PYSW02000082">
    <property type="protein sequence ID" value="KAG2370744.1"/>
    <property type="molecule type" value="Genomic_DNA"/>
</dbReference>
<dbReference type="AlphaFoldDB" id="A0AA88GCN8"/>
<dbReference type="Proteomes" id="UP000816034">
    <property type="component" value="Unassembled WGS sequence"/>
</dbReference>
<keyword evidence="4" id="KW-1185">Reference proteome</keyword>
<dbReference type="InterPro" id="IPR027417">
    <property type="entry name" value="P-loop_NTPase"/>
</dbReference>
<evidence type="ECO:0000313" key="3">
    <source>
        <dbReference type="EMBL" id="KAG2370744.1"/>
    </source>
</evidence>
<dbReference type="InterPro" id="IPR050304">
    <property type="entry name" value="MT-severing_AAA_ATPase"/>
</dbReference>
<dbReference type="InterPro" id="IPR003959">
    <property type="entry name" value="ATPase_AAA_core"/>
</dbReference>
<dbReference type="GeneID" id="68106720"/>
<evidence type="ECO:0000313" key="4">
    <source>
        <dbReference type="Proteomes" id="UP000816034"/>
    </source>
</evidence>
<dbReference type="CDD" id="cd19481">
    <property type="entry name" value="RecA-like_protease"/>
    <property type="match status" value="1"/>
</dbReference>
<keyword evidence="1" id="KW-0175">Coiled coil</keyword>
<name>A0AA88GCN8_NAELO</name>
<comment type="caution">
    <text evidence="3">The sequence shown here is derived from an EMBL/GenBank/DDBJ whole genome shotgun (WGS) entry which is preliminary data.</text>
</comment>
<dbReference type="PANTHER" id="PTHR23074">
    <property type="entry name" value="AAA DOMAIN-CONTAINING"/>
    <property type="match status" value="1"/>
</dbReference>
<dbReference type="SUPFAM" id="SSF52540">
    <property type="entry name" value="P-loop containing nucleoside triphosphate hydrolases"/>
    <property type="match status" value="1"/>
</dbReference>
<evidence type="ECO:0000256" key="1">
    <source>
        <dbReference type="SAM" id="Coils"/>
    </source>
</evidence>
<dbReference type="GO" id="GO:0016887">
    <property type="term" value="F:ATP hydrolysis activity"/>
    <property type="evidence" value="ECO:0007669"/>
    <property type="project" value="InterPro"/>
</dbReference>
<dbReference type="RefSeq" id="XP_044541608.1">
    <property type="nucleotide sequence ID" value="XM_044690235.1"/>
</dbReference>
<gene>
    <name evidence="3" type="ORF">C9374_014267</name>
</gene>
<protein>
    <recommendedName>
        <fullName evidence="2">AAA+ ATPase domain-containing protein</fullName>
    </recommendedName>
</protein>
<dbReference type="InterPro" id="IPR003593">
    <property type="entry name" value="AAA+_ATPase"/>
</dbReference>
<proteinExistence type="predicted"/>
<feature type="coiled-coil region" evidence="1">
    <location>
        <begin position="994"/>
        <end position="1021"/>
    </location>
</feature>